<dbReference type="InterPro" id="IPR038421">
    <property type="entry name" value="RisS_PPD_sf"/>
</dbReference>
<evidence type="ECO:0000259" key="16">
    <source>
        <dbReference type="PROSITE" id="PS50109"/>
    </source>
</evidence>
<dbReference type="GO" id="GO:0005524">
    <property type="term" value="F:ATP binding"/>
    <property type="evidence" value="ECO:0007669"/>
    <property type="project" value="UniProtKB-KW"/>
</dbReference>
<dbReference type="EMBL" id="FCOA02000013">
    <property type="protein sequence ID" value="SAK72221.1"/>
    <property type="molecule type" value="Genomic_DNA"/>
</dbReference>
<keyword evidence="8 15" id="KW-0812">Transmembrane</keyword>
<dbReference type="Proteomes" id="UP000054851">
    <property type="component" value="Unassembled WGS sequence"/>
</dbReference>
<keyword evidence="10 18" id="KW-0418">Kinase</keyword>
<evidence type="ECO:0000256" key="3">
    <source>
        <dbReference type="ARBA" id="ARBA00012438"/>
    </source>
</evidence>
<keyword evidence="9" id="KW-0547">Nucleotide-binding</keyword>
<dbReference type="CDD" id="cd00082">
    <property type="entry name" value="HisKA"/>
    <property type="match status" value="1"/>
</dbReference>
<dbReference type="InterPro" id="IPR003594">
    <property type="entry name" value="HATPase_dom"/>
</dbReference>
<dbReference type="STRING" id="1777140.AWB79_04065"/>
<evidence type="ECO:0000256" key="8">
    <source>
        <dbReference type="ARBA" id="ARBA00022692"/>
    </source>
</evidence>
<evidence type="ECO:0000256" key="15">
    <source>
        <dbReference type="SAM" id="Phobius"/>
    </source>
</evidence>
<keyword evidence="19" id="KW-1185">Reference proteome</keyword>
<evidence type="ECO:0000256" key="6">
    <source>
        <dbReference type="ARBA" id="ARBA00022553"/>
    </source>
</evidence>
<evidence type="ECO:0000256" key="12">
    <source>
        <dbReference type="ARBA" id="ARBA00022989"/>
    </source>
</evidence>
<dbReference type="InterPro" id="IPR050980">
    <property type="entry name" value="2C_sensor_his_kinase"/>
</dbReference>
<dbReference type="SMART" id="SM00387">
    <property type="entry name" value="HATPase_c"/>
    <property type="match status" value="1"/>
</dbReference>
<evidence type="ECO:0000256" key="4">
    <source>
        <dbReference type="ARBA" id="ARBA00022475"/>
    </source>
</evidence>
<comment type="subcellular location">
    <subcellularLocation>
        <location evidence="2">Cell inner membrane</location>
        <topology evidence="2">Multi-pass membrane protein</topology>
    </subcellularLocation>
</comment>
<dbReference type="PROSITE" id="PS50885">
    <property type="entry name" value="HAMP"/>
    <property type="match status" value="1"/>
</dbReference>
<dbReference type="SUPFAM" id="SSF158472">
    <property type="entry name" value="HAMP domain-like"/>
    <property type="match status" value="1"/>
</dbReference>
<dbReference type="EC" id="2.7.13.3" evidence="3"/>
<keyword evidence="4" id="KW-1003">Cell membrane</keyword>
<dbReference type="Pfam" id="PF00672">
    <property type="entry name" value="HAMP"/>
    <property type="match status" value="1"/>
</dbReference>
<dbReference type="PRINTS" id="PR00344">
    <property type="entry name" value="BCTRLSENSOR"/>
</dbReference>
<dbReference type="Gene3D" id="1.10.287.130">
    <property type="match status" value="1"/>
</dbReference>
<keyword evidence="14 15" id="KW-0472">Membrane</keyword>
<dbReference type="AlphaFoldDB" id="A0A158BQD4"/>
<evidence type="ECO:0000313" key="18">
    <source>
        <dbReference type="EMBL" id="SAK72221.1"/>
    </source>
</evidence>
<dbReference type="PROSITE" id="PS50109">
    <property type="entry name" value="HIS_KIN"/>
    <property type="match status" value="1"/>
</dbReference>
<dbReference type="CDD" id="cd06225">
    <property type="entry name" value="HAMP"/>
    <property type="match status" value="1"/>
</dbReference>
<evidence type="ECO:0000256" key="14">
    <source>
        <dbReference type="ARBA" id="ARBA00023136"/>
    </source>
</evidence>
<dbReference type="Pfam" id="PF02518">
    <property type="entry name" value="HATPase_c"/>
    <property type="match status" value="1"/>
</dbReference>
<comment type="caution">
    <text evidence="18">The sequence shown here is derived from an EMBL/GenBank/DDBJ whole genome shotgun (WGS) entry which is preliminary data.</text>
</comment>
<feature type="domain" description="Histidine kinase" evidence="16">
    <location>
        <begin position="256"/>
        <end position="459"/>
    </location>
</feature>
<accession>A0A158BQD4</accession>
<sequence length="470" mass="49721">MSGATGVTDSNAARPARLVPRSLFARNILLLVALVAVSQVCAIAVLLHFIQTPRIERAAGAFASYIVTLDTLLQTTPADAAQTVAAQLDVRAGLPAGVSATPSDSRLRFYQTYQRRTFVESLRRHLPPGMLVRWQGGDAADDGQQRLWIRVHLSGEPRWLALPVPEAAHDDGITTALLLSLGLGSLATLTAYVIQRHLNRPLAHLADAARLVSAGGEPGVLPTDGPTEIAQVSGAFNRMTAALREADATRALMLAGISHDIRTPMTKLRLAMAMSSVPSTDAAFTASAEGYLDTIDTILQQFMDFAGSGAKETPVVGDLNALIASLAADFAGLGHEFALDLGEIEPFAFRPISMMRVLMNLMQNAVLYGVVGLEVRTWTDARANAACVVIADRGKGLGGQDPEALKQPFKRGGGEGQPKGTGLGLAIVERIARLHGGTLELRARDGGGAESRIVLPLSGDAARQNLPDSR</sequence>
<keyword evidence="13" id="KW-0902">Two-component regulatory system</keyword>
<dbReference type="SMART" id="SM00304">
    <property type="entry name" value="HAMP"/>
    <property type="match status" value="1"/>
</dbReference>
<evidence type="ECO:0000256" key="10">
    <source>
        <dbReference type="ARBA" id="ARBA00022777"/>
    </source>
</evidence>
<dbReference type="InterPro" id="IPR004358">
    <property type="entry name" value="Sig_transdc_His_kin-like_C"/>
</dbReference>
<dbReference type="InterPro" id="IPR005467">
    <property type="entry name" value="His_kinase_dom"/>
</dbReference>
<dbReference type="GO" id="GO:0000155">
    <property type="term" value="F:phosphorelay sensor kinase activity"/>
    <property type="evidence" value="ECO:0007669"/>
    <property type="project" value="InterPro"/>
</dbReference>
<dbReference type="GO" id="GO:0005886">
    <property type="term" value="C:plasma membrane"/>
    <property type="evidence" value="ECO:0007669"/>
    <property type="project" value="UniProtKB-SubCell"/>
</dbReference>
<keyword evidence="6" id="KW-0597">Phosphoprotein</keyword>
<gene>
    <name evidence="18" type="ORF">AWB79_04065</name>
</gene>
<evidence type="ECO:0000256" key="13">
    <source>
        <dbReference type="ARBA" id="ARBA00023012"/>
    </source>
</evidence>
<keyword evidence="7" id="KW-0808">Transferase</keyword>
<evidence type="ECO:0000256" key="2">
    <source>
        <dbReference type="ARBA" id="ARBA00004429"/>
    </source>
</evidence>
<dbReference type="SUPFAM" id="SSF47384">
    <property type="entry name" value="Homodimeric domain of signal transducing histidine kinase"/>
    <property type="match status" value="1"/>
</dbReference>
<dbReference type="InterPro" id="IPR036890">
    <property type="entry name" value="HATPase_C_sf"/>
</dbReference>
<evidence type="ECO:0000256" key="1">
    <source>
        <dbReference type="ARBA" id="ARBA00000085"/>
    </source>
</evidence>
<proteinExistence type="predicted"/>
<protein>
    <recommendedName>
        <fullName evidence="3">histidine kinase</fullName>
        <ecNumber evidence="3">2.7.13.3</ecNumber>
    </recommendedName>
</protein>
<dbReference type="Gene3D" id="3.30.565.10">
    <property type="entry name" value="Histidine kinase-like ATPase, C-terminal domain"/>
    <property type="match status" value="1"/>
</dbReference>
<keyword evidence="5" id="KW-0997">Cell inner membrane</keyword>
<evidence type="ECO:0000259" key="17">
    <source>
        <dbReference type="PROSITE" id="PS50885"/>
    </source>
</evidence>
<keyword evidence="11" id="KW-0067">ATP-binding</keyword>
<reference evidence="18" key="1">
    <citation type="submission" date="2016-01" db="EMBL/GenBank/DDBJ databases">
        <authorList>
            <person name="Peeters C."/>
        </authorList>
    </citation>
    <scope>NUCLEOTIDE SEQUENCE</scope>
    <source>
        <strain evidence="18">LMG 29322</strain>
    </source>
</reference>
<comment type="catalytic activity">
    <reaction evidence="1">
        <text>ATP + protein L-histidine = ADP + protein N-phospho-L-histidine.</text>
        <dbReference type="EC" id="2.7.13.3"/>
    </reaction>
</comment>
<dbReference type="SUPFAM" id="SSF55874">
    <property type="entry name" value="ATPase domain of HSP90 chaperone/DNA topoisomerase II/histidine kinase"/>
    <property type="match status" value="1"/>
</dbReference>
<evidence type="ECO:0000256" key="5">
    <source>
        <dbReference type="ARBA" id="ARBA00022519"/>
    </source>
</evidence>
<dbReference type="Gene3D" id="3.30.450.300">
    <property type="entry name" value="Sensor histidine kinase RisS, periplasmic domain"/>
    <property type="match status" value="1"/>
</dbReference>
<dbReference type="InterPro" id="IPR003660">
    <property type="entry name" value="HAMP_dom"/>
</dbReference>
<feature type="domain" description="HAMP" evidence="17">
    <location>
        <begin position="196"/>
        <end position="248"/>
    </location>
</feature>
<organism evidence="18 19">
    <name type="scientific">Caballeronia hypogeia</name>
    <dbReference type="NCBI Taxonomy" id="1777140"/>
    <lineage>
        <taxon>Bacteria</taxon>
        <taxon>Pseudomonadati</taxon>
        <taxon>Pseudomonadota</taxon>
        <taxon>Betaproteobacteria</taxon>
        <taxon>Burkholderiales</taxon>
        <taxon>Burkholderiaceae</taxon>
        <taxon>Caballeronia</taxon>
    </lineage>
</organism>
<evidence type="ECO:0000256" key="9">
    <source>
        <dbReference type="ARBA" id="ARBA00022741"/>
    </source>
</evidence>
<name>A0A158BQD4_9BURK</name>
<keyword evidence="12 15" id="KW-1133">Transmembrane helix</keyword>
<dbReference type="InterPro" id="IPR036097">
    <property type="entry name" value="HisK_dim/P_sf"/>
</dbReference>
<dbReference type="PANTHER" id="PTHR44936:SF5">
    <property type="entry name" value="SENSOR HISTIDINE KINASE ENVZ"/>
    <property type="match status" value="1"/>
</dbReference>
<evidence type="ECO:0000313" key="19">
    <source>
        <dbReference type="Proteomes" id="UP000054851"/>
    </source>
</evidence>
<dbReference type="CDD" id="cd00075">
    <property type="entry name" value="HATPase"/>
    <property type="match status" value="1"/>
</dbReference>
<evidence type="ECO:0000256" key="7">
    <source>
        <dbReference type="ARBA" id="ARBA00022679"/>
    </source>
</evidence>
<dbReference type="PANTHER" id="PTHR44936">
    <property type="entry name" value="SENSOR PROTEIN CREC"/>
    <property type="match status" value="1"/>
</dbReference>
<dbReference type="InterPro" id="IPR003661">
    <property type="entry name" value="HisK_dim/P_dom"/>
</dbReference>
<evidence type="ECO:0000256" key="11">
    <source>
        <dbReference type="ARBA" id="ARBA00022840"/>
    </source>
</evidence>
<feature type="transmembrane region" description="Helical" evidence="15">
    <location>
        <begin position="28"/>
        <end position="50"/>
    </location>
</feature>